<dbReference type="Proteomes" id="UP000878956">
    <property type="component" value="Unassembled WGS sequence"/>
</dbReference>
<sequence length="355" mass="41923">MLNNRRKGNRKSNLHFKKTNTILNIKKKKTLSSIEKFNKRHQQMLRSVSAPEHILRQYTQLERVFHNHTEIINNIHKTTTQIGSNSVAKFIQDNNATINALTSIDPFLYQNKIENIVKHSTISYIENMQNNIISSLNLNNFVEEILSKLNFPKIIIDVDRYRIKPYILFFRNNKDISDRFYDEDIFPPIKYFIENDIDNISKDTNLEDLILSEDVRKFYLNQILSWKNKFDDDVNQFINSIHTLLNTEIYPAICLTMFTQIEYLIRYECFPNEGTIPYKTLSSKLKDEVFDKIGISKFYYKFIKNSLYANTKNAKGLSRHSTHGVDLYKMNSKSAMNLIFLYDFIQSVIDIDAYI</sequence>
<evidence type="ECO:0000313" key="2">
    <source>
        <dbReference type="Proteomes" id="UP000878956"/>
    </source>
</evidence>
<dbReference type="EMBL" id="DAEPXK010000046">
    <property type="protein sequence ID" value="HBH1543719.1"/>
    <property type="molecule type" value="Genomic_DNA"/>
</dbReference>
<name>A0AAN5VS78_CLODI</name>
<evidence type="ECO:0000313" key="1">
    <source>
        <dbReference type="EMBL" id="HBH1543719.1"/>
    </source>
</evidence>
<gene>
    <name evidence="1" type="ORF">KRM00_003251</name>
</gene>
<accession>A0AAN5VS78</accession>
<proteinExistence type="predicted"/>
<dbReference type="RefSeq" id="WP_032507133.1">
    <property type="nucleotide sequence ID" value="NZ_FULL01000006.1"/>
</dbReference>
<organism evidence="1 2">
    <name type="scientific">Clostridioides difficile</name>
    <name type="common">Peptoclostridium difficile</name>
    <dbReference type="NCBI Taxonomy" id="1496"/>
    <lineage>
        <taxon>Bacteria</taxon>
        <taxon>Bacillati</taxon>
        <taxon>Bacillota</taxon>
        <taxon>Clostridia</taxon>
        <taxon>Peptostreptococcales</taxon>
        <taxon>Peptostreptococcaceae</taxon>
        <taxon>Clostridioides</taxon>
    </lineage>
</organism>
<protein>
    <submittedName>
        <fullName evidence="1">Uncharacterized protein</fullName>
    </submittedName>
</protein>
<dbReference type="AlphaFoldDB" id="A0AAN5VS78"/>
<reference evidence="1" key="1">
    <citation type="journal article" date="2018" name="Genome Biol.">
        <title>SKESA: strategic k-mer extension for scrupulous assemblies.</title>
        <authorList>
            <person name="Souvorov A."/>
            <person name="Agarwala R."/>
            <person name="Lipman D.J."/>
        </authorList>
    </citation>
    <scope>NUCLEOTIDE SEQUENCE</scope>
    <source>
        <strain evidence="1">HN1000</strain>
    </source>
</reference>
<reference evidence="1" key="2">
    <citation type="submission" date="2021-06" db="EMBL/GenBank/DDBJ databases">
        <authorList>
            <consortium name="NCBI Pathogen Detection Project"/>
        </authorList>
    </citation>
    <scope>NUCLEOTIDE SEQUENCE</scope>
    <source>
        <strain evidence="1">HN1000</strain>
    </source>
</reference>
<comment type="caution">
    <text evidence="1">The sequence shown here is derived from an EMBL/GenBank/DDBJ whole genome shotgun (WGS) entry which is preliminary data.</text>
</comment>